<evidence type="ECO:0000313" key="2">
    <source>
        <dbReference type="Proteomes" id="UP001387293"/>
    </source>
</evidence>
<comment type="caution">
    <text evidence="1">The sequence shown here is derived from an EMBL/GenBank/DDBJ whole genome shotgun (WGS) entry which is preliminary data.</text>
</comment>
<dbReference type="Proteomes" id="UP001387293">
    <property type="component" value="Unassembled WGS sequence"/>
</dbReference>
<evidence type="ECO:0000313" key="1">
    <source>
        <dbReference type="EMBL" id="MEI9411902.1"/>
    </source>
</evidence>
<accession>A0ABU8L2N0</accession>
<proteinExistence type="predicted"/>
<evidence type="ECO:0008006" key="3">
    <source>
        <dbReference type="Google" id="ProtNLM"/>
    </source>
</evidence>
<sequence>MIRGRNGPIAVSLLALLLAGCGTPKEKSAPCKRPALETAYAAQGAELECGPMRAVNPDSPAAWAIIGELPSRSE</sequence>
<gene>
    <name evidence="1" type="ORF">O7A60_24485</name>
</gene>
<dbReference type="PROSITE" id="PS51257">
    <property type="entry name" value="PROKAR_LIPOPROTEIN"/>
    <property type="match status" value="1"/>
</dbReference>
<keyword evidence="2" id="KW-1185">Reference proteome</keyword>
<protein>
    <recommendedName>
        <fullName evidence="3">Lipoprotein</fullName>
    </recommendedName>
</protein>
<dbReference type="EMBL" id="JAPYKS010000020">
    <property type="protein sequence ID" value="MEI9411902.1"/>
    <property type="molecule type" value="Genomic_DNA"/>
</dbReference>
<reference evidence="1 2" key="1">
    <citation type="submission" date="2022-12" db="EMBL/GenBank/DDBJ databases">
        <authorList>
            <person name="Muema E."/>
        </authorList>
    </citation>
    <scope>NUCLEOTIDE SEQUENCE [LARGE SCALE GENOMIC DNA]</scope>
    <source>
        <strain evidence="2">1326</strain>
    </source>
</reference>
<name>A0ABU8L2N0_9HYPH</name>
<organism evidence="1 2">
    <name type="scientific">Mesorhizobium salmacidum</name>
    <dbReference type="NCBI Taxonomy" id="3015171"/>
    <lineage>
        <taxon>Bacteria</taxon>
        <taxon>Pseudomonadati</taxon>
        <taxon>Pseudomonadota</taxon>
        <taxon>Alphaproteobacteria</taxon>
        <taxon>Hyphomicrobiales</taxon>
        <taxon>Phyllobacteriaceae</taxon>
        <taxon>Mesorhizobium</taxon>
    </lineage>
</organism>